<gene>
    <name evidence="4" type="ORF">ACFPWU_00840</name>
</gene>
<dbReference type="SUPFAM" id="SSF53756">
    <property type="entry name" value="UDP-Glycosyltransferase/glycogen phosphorylase"/>
    <property type="match status" value="1"/>
</dbReference>
<keyword evidence="4" id="KW-0328">Glycosyltransferase</keyword>
<dbReference type="Gene3D" id="3.40.50.2000">
    <property type="entry name" value="Glycogen Phosphorylase B"/>
    <property type="match status" value="1"/>
</dbReference>
<feature type="domain" description="Glycosyl transferase family 1" evidence="3">
    <location>
        <begin position="177"/>
        <end position="306"/>
    </location>
</feature>
<dbReference type="Proteomes" id="UP001596098">
    <property type="component" value="Unassembled WGS sequence"/>
</dbReference>
<keyword evidence="5" id="KW-1185">Reference proteome</keyword>
<dbReference type="GO" id="GO:0016757">
    <property type="term" value="F:glycosyltransferase activity"/>
    <property type="evidence" value="ECO:0007669"/>
    <property type="project" value="UniProtKB-KW"/>
</dbReference>
<sequence>MNDRPAAWTAALRRRGLPLVFTVHDLRNPHHRNRGAHDAALDVLVPAADALITLPPGAAVEIRRRWGREALVLPQFHVIHNHSLSPVPITRAHTIPAPMLTALHTPLTGRLRDAVTGTRAPGSFVAVSGDTATAWSRVLRGGWVPHVSNGVDVLRWQPPGYEPHPTAAGVTGRHHAVWSGRIVPEKAPHDAIDAARTARTPLVLAGPVVDAEYHTTEVVPRLGRGARFLGHLPQEELRRWVASADVAVVSPAWEGPFGLVAAEALACGTPMAGYARGGRPEFVTPAVGVLVPGGGVGALGMAMRRAARLSRAAASPGRRWHDRPLRAPRRQRASRARPAAGAERRRASRGRGHRSVLAPSPPGLAR</sequence>
<dbReference type="EC" id="2.4.-.-" evidence="4"/>
<comment type="caution">
    <text evidence="4">The sequence shown here is derived from an EMBL/GenBank/DDBJ whole genome shotgun (WGS) entry which is preliminary data.</text>
</comment>
<feature type="compositionally biased region" description="Basic residues" evidence="2">
    <location>
        <begin position="318"/>
        <end position="335"/>
    </location>
</feature>
<evidence type="ECO:0000313" key="4">
    <source>
        <dbReference type="EMBL" id="MFC6152215.1"/>
    </source>
</evidence>
<dbReference type="EMBL" id="JBHSQI010000001">
    <property type="protein sequence ID" value="MFC6152215.1"/>
    <property type="molecule type" value="Genomic_DNA"/>
</dbReference>
<protein>
    <submittedName>
        <fullName evidence="4">Glycosyltransferase</fullName>
        <ecNumber evidence="4">2.4.-.-</ecNumber>
    </submittedName>
</protein>
<reference evidence="5" key="1">
    <citation type="journal article" date="2019" name="Int. J. Syst. Evol. Microbiol.">
        <title>The Global Catalogue of Microorganisms (GCM) 10K type strain sequencing project: providing services to taxonomists for standard genome sequencing and annotation.</title>
        <authorList>
            <consortium name="The Broad Institute Genomics Platform"/>
            <consortium name="The Broad Institute Genome Sequencing Center for Infectious Disease"/>
            <person name="Wu L."/>
            <person name="Ma J."/>
        </authorList>
    </citation>
    <scope>NUCLEOTIDE SEQUENCE [LARGE SCALE GENOMIC DNA]</scope>
    <source>
        <strain evidence="5">DFY28</strain>
    </source>
</reference>
<dbReference type="PANTHER" id="PTHR12526">
    <property type="entry name" value="GLYCOSYLTRANSFERASE"/>
    <property type="match status" value="1"/>
</dbReference>
<feature type="region of interest" description="Disordered" evidence="2">
    <location>
        <begin position="310"/>
        <end position="366"/>
    </location>
</feature>
<evidence type="ECO:0000256" key="2">
    <source>
        <dbReference type="SAM" id="MobiDB-lite"/>
    </source>
</evidence>
<dbReference type="PANTHER" id="PTHR12526:SF595">
    <property type="entry name" value="BLL5217 PROTEIN"/>
    <property type="match status" value="1"/>
</dbReference>
<evidence type="ECO:0000256" key="1">
    <source>
        <dbReference type="ARBA" id="ARBA00022679"/>
    </source>
</evidence>
<evidence type="ECO:0000259" key="3">
    <source>
        <dbReference type="Pfam" id="PF00534"/>
    </source>
</evidence>
<dbReference type="Pfam" id="PF00534">
    <property type="entry name" value="Glycos_transf_1"/>
    <property type="match status" value="1"/>
</dbReference>
<dbReference type="RefSeq" id="WP_128220317.1">
    <property type="nucleotide sequence ID" value="NZ_CP034929.1"/>
</dbReference>
<keyword evidence="1 4" id="KW-0808">Transferase</keyword>
<organism evidence="4 5">
    <name type="scientific">Nocardioides yefusunii</name>
    <dbReference type="NCBI Taxonomy" id="2500546"/>
    <lineage>
        <taxon>Bacteria</taxon>
        <taxon>Bacillati</taxon>
        <taxon>Actinomycetota</taxon>
        <taxon>Actinomycetes</taxon>
        <taxon>Propionibacteriales</taxon>
        <taxon>Nocardioidaceae</taxon>
        <taxon>Nocardioides</taxon>
    </lineage>
</organism>
<dbReference type="InterPro" id="IPR001296">
    <property type="entry name" value="Glyco_trans_1"/>
</dbReference>
<evidence type="ECO:0000313" key="5">
    <source>
        <dbReference type="Proteomes" id="UP001596098"/>
    </source>
</evidence>
<accession>A0ABW1QUE3</accession>
<name>A0ABW1QUE3_9ACTN</name>
<proteinExistence type="predicted"/>